<organism evidence="2 3">
    <name type="scientific">Ruegeria aquimaris</name>
    <dbReference type="NCBI Taxonomy" id="2984333"/>
    <lineage>
        <taxon>Bacteria</taxon>
        <taxon>Pseudomonadati</taxon>
        <taxon>Pseudomonadota</taxon>
        <taxon>Alphaproteobacteria</taxon>
        <taxon>Rhodobacterales</taxon>
        <taxon>Roseobacteraceae</taxon>
        <taxon>Ruegeria</taxon>
    </lineage>
</organism>
<evidence type="ECO:0000313" key="2">
    <source>
        <dbReference type="EMBL" id="MCV2891420.1"/>
    </source>
</evidence>
<dbReference type="InterPro" id="IPR003615">
    <property type="entry name" value="HNH_nuc"/>
</dbReference>
<evidence type="ECO:0000259" key="1">
    <source>
        <dbReference type="Pfam" id="PF13391"/>
    </source>
</evidence>
<evidence type="ECO:0000313" key="3">
    <source>
        <dbReference type="Proteomes" id="UP001320899"/>
    </source>
</evidence>
<accession>A0ABT3ARV4</accession>
<keyword evidence="2" id="KW-0378">Hydrolase</keyword>
<gene>
    <name evidence="2" type="ORF">OE747_24200</name>
</gene>
<keyword evidence="2" id="KW-0255">Endonuclease</keyword>
<comment type="caution">
    <text evidence="2">The sequence shown here is derived from an EMBL/GenBank/DDBJ whole genome shotgun (WGS) entry which is preliminary data.</text>
</comment>
<dbReference type="EMBL" id="JAOWLB010000045">
    <property type="protein sequence ID" value="MCV2891420.1"/>
    <property type="molecule type" value="Genomic_DNA"/>
</dbReference>
<dbReference type="Proteomes" id="UP001320899">
    <property type="component" value="Unassembled WGS sequence"/>
</dbReference>
<sequence length="255" mass="28529">MKLENPPSFFVMTQCQKSAWDNGWRIELKIEDGWILRASHDAPGQIGLGAASPDGPWFLAVDHAGVARELGHSSKVPGPGVARFAYPTTGDLYHAVSRAYDLAKALPDDPLLRFRQKTWSMPQTTEAERLTVQRIGQALFRDALIGFWEGRCPLTGISDTALLRASHMKPWSGCDNDAERLDVYNGILLSALWDAAFDRHLVTFREDGWPQYSAHLSPKARAALERDVTEPVKFSEMHLKYLSVHREAFSIDGNI</sequence>
<proteinExistence type="predicted"/>
<dbReference type="RefSeq" id="WP_263831008.1">
    <property type="nucleotide sequence ID" value="NZ_JAOWLB010000045.1"/>
</dbReference>
<dbReference type="Pfam" id="PF13391">
    <property type="entry name" value="HNH_2"/>
    <property type="match status" value="1"/>
</dbReference>
<feature type="domain" description="HNH nuclease" evidence="1">
    <location>
        <begin position="152"/>
        <end position="204"/>
    </location>
</feature>
<keyword evidence="2" id="KW-0540">Nuclease</keyword>
<dbReference type="GO" id="GO:0004519">
    <property type="term" value="F:endonuclease activity"/>
    <property type="evidence" value="ECO:0007669"/>
    <property type="project" value="UniProtKB-KW"/>
</dbReference>
<name>A0ABT3ARV4_9RHOB</name>
<keyword evidence="3" id="KW-1185">Reference proteome</keyword>
<protein>
    <submittedName>
        <fullName evidence="2">HNH endonuclease</fullName>
    </submittedName>
</protein>
<reference evidence="2 3" key="1">
    <citation type="submission" date="2022-10" db="EMBL/GenBank/DDBJ databases">
        <title>Ruegeria sp. nov., isolated from ocean surface sediments.</title>
        <authorList>
            <person name="He W."/>
            <person name="Xue H.-P."/>
            <person name="Zhang D.-F."/>
        </authorList>
    </citation>
    <scope>NUCLEOTIDE SEQUENCE [LARGE SCALE GENOMIC DNA]</scope>
    <source>
        <strain evidence="2 3">XHP0148</strain>
    </source>
</reference>